<organism evidence="1 2">
    <name type="scientific">Araneus ventricosus</name>
    <name type="common">Orbweaver spider</name>
    <name type="synonym">Epeira ventricosa</name>
    <dbReference type="NCBI Taxonomy" id="182803"/>
    <lineage>
        <taxon>Eukaryota</taxon>
        <taxon>Metazoa</taxon>
        <taxon>Ecdysozoa</taxon>
        <taxon>Arthropoda</taxon>
        <taxon>Chelicerata</taxon>
        <taxon>Arachnida</taxon>
        <taxon>Araneae</taxon>
        <taxon>Araneomorphae</taxon>
        <taxon>Entelegynae</taxon>
        <taxon>Araneoidea</taxon>
        <taxon>Araneidae</taxon>
        <taxon>Araneus</taxon>
    </lineage>
</organism>
<dbReference type="PANTHER" id="PTHR47331">
    <property type="entry name" value="PHD-TYPE DOMAIN-CONTAINING PROTEIN"/>
    <property type="match status" value="1"/>
</dbReference>
<reference evidence="1 2" key="1">
    <citation type="journal article" date="2019" name="Sci. Rep.">
        <title>Orb-weaving spider Araneus ventricosus genome elucidates the spidroin gene catalogue.</title>
        <authorList>
            <person name="Kono N."/>
            <person name="Nakamura H."/>
            <person name="Ohtoshi R."/>
            <person name="Moran D.A.P."/>
            <person name="Shinohara A."/>
            <person name="Yoshida Y."/>
            <person name="Fujiwara M."/>
            <person name="Mori M."/>
            <person name="Tomita M."/>
            <person name="Arakawa K."/>
        </authorList>
    </citation>
    <scope>NUCLEOTIDE SEQUENCE [LARGE SCALE GENOMIC DNA]</scope>
</reference>
<accession>A0A4Y2GZN8</accession>
<proteinExistence type="predicted"/>
<dbReference type="OrthoDB" id="6777966at2759"/>
<dbReference type="AlphaFoldDB" id="A0A4Y2GZN8"/>
<comment type="caution">
    <text evidence="1">The sequence shown here is derived from an EMBL/GenBank/DDBJ whole genome shotgun (WGS) entry which is preliminary data.</text>
</comment>
<dbReference type="Proteomes" id="UP000499080">
    <property type="component" value="Unassembled WGS sequence"/>
</dbReference>
<evidence type="ECO:0000313" key="1">
    <source>
        <dbReference type="EMBL" id="GBM58305.1"/>
    </source>
</evidence>
<sequence length="339" mass="38820">MGKTNEIEERDSTNTVLSCHVNDAIISDLWRLDTLGICDPSEKKTREEVEQSAKEHFFRNVTRNQEGRYQIRLLCVEGPPPPLTNCKVISEKRLVNCIKSLKKLGKIEEYETIKDWLDQSIEEVDSSEPEHDLAHRFCGGTTGRKNSLKWKLKNDTVSVDLRDLVPFAEDQPVTKRIILSPVHNIFDPIGLTCPATLTPKLMLQECWKLKLSWGTDLPSSMARKFVKWKEQLKFLNDISIPRCLDKNEGDRNITFHVFCDASEKTYAACIFLRREGDDSTDCQLIQARVRVDPLKSISMFRLELLACNIGARMCQSVKDSLGMEEVATRYWSDSSNALY</sequence>
<protein>
    <submittedName>
        <fullName evidence="1">Uncharacterized protein</fullName>
    </submittedName>
</protein>
<dbReference type="Pfam" id="PF05380">
    <property type="entry name" value="Peptidase_A17"/>
    <property type="match status" value="1"/>
</dbReference>
<keyword evidence="2" id="KW-1185">Reference proteome</keyword>
<evidence type="ECO:0000313" key="2">
    <source>
        <dbReference type="Proteomes" id="UP000499080"/>
    </source>
</evidence>
<dbReference type="InterPro" id="IPR008042">
    <property type="entry name" value="Retrotrans_Pao"/>
</dbReference>
<dbReference type="EMBL" id="BGPR01001629">
    <property type="protein sequence ID" value="GBM58305.1"/>
    <property type="molecule type" value="Genomic_DNA"/>
</dbReference>
<gene>
    <name evidence="1" type="ORF">AVEN_264917_1</name>
</gene>
<name>A0A4Y2GZN8_ARAVE</name>